<reference evidence="1 2" key="1">
    <citation type="submission" date="2013-12" db="EMBL/GenBank/DDBJ databases">
        <authorList>
            <consortium name="DOE Joint Genome Institute"/>
            <person name="Eisen J."/>
            <person name="Huntemann M."/>
            <person name="Han J."/>
            <person name="Chen A."/>
            <person name="Kyrpides N."/>
            <person name="Mavromatis K."/>
            <person name="Markowitz V."/>
            <person name="Palaniappan K."/>
            <person name="Ivanova N."/>
            <person name="Schaumberg A."/>
            <person name="Pati A."/>
            <person name="Liolios K."/>
            <person name="Nordberg H.P."/>
            <person name="Cantor M.N."/>
            <person name="Hua S.X."/>
            <person name="Woyke T."/>
        </authorList>
    </citation>
    <scope>NUCLEOTIDE SEQUENCE [LARGE SCALE GENOMIC DNA]</scope>
    <source>
        <strain evidence="2">DSM 19437</strain>
    </source>
</reference>
<organism evidence="1 2">
    <name type="scientific">Niabella soli DSM 19437</name>
    <dbReference type="NCBI Taxonomy" id="929713"/>
    <lineage>
        <taxon>Bacteria</taxon>
        <taxon>Pseudomonadati</taxon>
        <taxon>Bacteroidota</taxon>
        <taxon>Chitinophagia</taxon>
        <taxon>Chitinophagales</taxon>
        <taxon>Chitinophagaceae</taxon>
        <taxon>Niabella</taxon>
    </lineage>
</organism>
<evidence type="ECO:0000313" key="1">
    <source>
        <dbReference type="EMBL" id="AHF17623.1"/>
    </source>
</evidence>
<dbReference type="KEGG" id="nso:NIASO_11310"/>
<dbReference type="EMBL" id="CP007035">
    <property type="protein sequence ID" value="AHF17623.1"/>
    <property type="molecule type" value="Genomic_DNA"/>
</dbReference>
<protein>
    <submittedName>
        <fullName evidence="1">Uncharacterized protein</fullName>
    </submittedName>
</protein>
<dbReference type="AlphaFoldDB" id="W0F725"/>
<dbReference type="Proteomes" id="UP000003586">
    <property type="component" value="Chromosome"/>
</dbReference>
<evidence type="ECO:0000313" key="2">
    <source>
        <dbReference type="Proteomes" id="UP000003586"/>
    </source>
</evidence>
<name>W0F725_9BACT</name>
<keyword evidence="2" id="KW-1185">Reference proteome</keyword>
<dbReference type="HOGENOM" id="CLU_3330653_0_0_10"/>
<sequence>MKTILSKVADVAYRLGVIFSNTLTTTDTNIKYKDVYIK</sequence>
<proteinExistence type="predicted"/>
<accession>W0F725</accession>
<gene>
    <name evidence="1" type="ORF">NIASO_11310</name>
</gene>